<gene>
    <name evidence="5 7" type="primary">folE</name>
    <name evidence="7" type="ORF">IAD51_01840</name>
</gene>
<dbReference type="FunFam" id="1.10.286.10:FF:000001">
    <property type="entry name" value="GTP cyclohydrolase 1"/>
    <property type="match status" value="1"/>
</dbReference>
<dbReference type="GO" id="GO:0046654">
    <property type="term" value="P:tetrahydrofolate biosynthetic process"/>
    <property type="evidence" value="ECO:0007669"/>
    <property type="project" value="UniProtKB-UniRule"/>
</dbReference>
<dbReference type="GO" id="GO:0006730">
    <property type="term" value="P:one-carbon metabolic process"/>
    <property type="evidence" value="ECO:0007669"/>
    <property type="project" value="UniProtKB-UniRule"/>
</dbReference>
<protein>
    <recommendedName>
        <fullName evidence="5">GTP cyclohydrolase 1</fullName>
        <ecNumber evidence="5">3.5.4.16</ecNumber>
    </recommendedName>
    <alternativeName>
        <fullName evidence="5">GTP cyclohydrolase I</fullName>
        <shortName evidence="5">GTP-CH-I</shortName>
    </alternativeName>
</protein>
<feature type="domain" description="GTP cyclohydrolase I" evidence="6">
    <location>
        <begin position="8"/>
        <end position="169"/>
    </location>
</feature>
<dbReference type="Gene3D" id="3.30.1130.10">
    <property type="match status" value="1"/>
</dbReference>
<evidence type="ECO:0000256" key="5">
    <source>
        <dbReference type="HAMAP-Rule" id="MF_00223"/>
    </source>
</evidence>
<evidence type="ECO:0000256" key="3">
    <source>
        <dbReference type="ARBA" id="ARBA00022563"/>
    </source>
</evidence>
<dbReference type="PROSITE" id="PS00859">
    <property type="entry name" value="GTP_CYCLOHYDROL_1_1"/>
    <property type="match status" value="1"/>
</dbReference>
<dbReference type="EMBL" id="DVMN01000030">
    <property type="protein sequence ID" value="HIU20967.1"/>
    <property type="molecule type" value="Genomic_DNA"/>
</dbReference>
<reference evidence="7" key="1">
    <citation type="submission" date="2020-10" db="EMBL/GenBank/DDBJ databases">
        <authorList>
            <person name="Gilroy R."/>
        </authorList>
    </citation>
    <scope>NUCLEOTIDE SEQUENCE</scope>
    <source>
        <strain evidence="7">1063</strain>
    </source>
</reference>
<dbReference type="GO" id="GO:0005525">
    <property type="term" value="F:GTP binding"/>
    <property type="evidence" value="ECO:0007669"/>
    <property type="project" value="UniProtKB-KW"/>
</dbReference>
<keyword evidence="5" id="KW-0862">Zinc</keyword>
<accession>A0A9D1HS00</accession>
<dbReference type="FunFam" id="3.30.1130.10:FF:000001">
    <property type="entry name" value="GTP cyclohydrolase 1"/>
    <property type="match status" value="1"/>
</dbReference>
<proteinExistence type="inferred from homology"/>
<evidence type="ECO:0000259" key="6">
    <source>
        <dbReference type="Pfam" id="PF01227"/>
    </source>
</evidence>
<dbReference type="Gene3D" id="1.10.286.10">
    <property type="match status" value="1"/>
</dbReference>
<dbReference type="NCBIfam" id="NF006825">
    <property type="entry name" value="PRK09347.1-2"/>
    <property type="match status" value="1"/>
</dbReference>
<evidence type="ECO:0000256" key="1">
    <source>
        <dbReference type="ARBA" id="ARBA00001052"/>
    </source>
</evidence>
<comment type="catalytic activity">
    <reaction evidence="1 5">
        <text>GTP + H2O = 7,8-dihydroneopterin 3'-triphosphate + formate + H(+)</text>
        <dbReference type="Rhea" id="RHEA:17473"/>
        <dbReference type="ChEBI" id="CHEBI:15377"/>
        <dbReference type="ChEBI" id="CHEBI:15378"/>
        <dbReference type="ChEBI" id="CHEBI:15740"/>
        <dbReference type="ChEBI" id="CHEBI:37565"/>
        <dbReference type="ChEBI" id="CHEBI:58462"/>
        <dbReference type="EC" id="3.5.4.16"/>
    </reaction>
</comment>
<name>A0A9D1HS00_9FIRM</name>
<dbReference type="EC" id="3.5.4.16" evidence="5"/>
<evidence type="ECO:0000256" key="2">
    <source>
        <dbReference type="ARBA" id="ARBA00005080"/>
    </source>
</evidence>
<evidence type="ECO:0000313" key="8">
    <source>
        <dbReference type="Proteomes" id="UP000824088"/>
    </source>
</evidence>
<organism evidence="7 8">
    <name type="scientific">Candidatus Limadaptatus stercorigallinarum</name>
    <dbReference type="NCBI Taxonomy" id="2840845"/>
    <lineage>
        <taxon>Bacteria</taxon>
        <taxon>Bacillati</taxon>
        <taxon>Bacillota</taxon>
        <taxon>Clostridia</taxon>
        <taxon>Eubacteriales</taxon>
        <taxon>Candidatus Limadaptatus</taxon>
    </lineage>
</organism>
<dbReference type="InterPro" id="IPR018234">
    <property type="entry name" value="GTP_CycHdrlase_I_CS"/>
</dbReference>
<dbReference type="AlphaFoldDB" id="A0A9D1HS00"/>
<dbReference type="InterPro" id="IPR001474">
    <property type="entry name" value="GTP_CycHdrlase_I"/>
</dbReference>
<keyword evidence="5" id="KW-0342">GTP-binding</keyword>
<comment type="subunit">
    <text evidence="5">Homopolymer.</text>
</comment>
<dbReference type="GO" id="GO:0005737">
    <property type="term" value="C:cytoplasm"/>
    <property type="evidence" value="ECO:0007669"/>
    <property type="project" value="TreeGrafter"/>
</dbReference>
<feature type="binding site" evidence="5">
    <location>
        <position position="79"/>
    </location>
    <ligand>
        <name>Zn(2+)</name>
        <dbReference type="ChEBI" id="CHEBI:29105"/>
    </ligand>
</feature>
<sequence>MVDRERAERAVKELIAAMGEDAEREGLKDTPERVARMLEELTSGYGESAEEHLAKTFAESGSGLVAERDIEFSSTCEHHLMPFFGRVHIAYVPDGRVAGLSKLARVVEVYARRLQLQERMNAQIADAIFDFLAPKGVAVVVEAVHTCMTARGVKKAGASTVSYAVRGDIDPSALALLLSYTGERK</sequence>
<keyword evidence="5" id="KW-0479">Metal-binding</keyword>
<dbReference type="InterPro" id="IPR020602">
    <property type="entry name" value="GTP_CycHdrlase_I_dom"/>
</dbReference>
<comment type="caution">
    <text evidence="7">The sequence shown here is derived from an EMBL/GenBank/DDBJ whole genome shotgun (WGS) entry which is preliminary data.</text>
</comment>
<keyword evidence="5" id="KW-0547">Nucleotide-binding</keyword>
<dbReference type="PANTHER" id="PTHR11109">
    <property type="entry name" value="GTP CYCLOHYDROLASE I"/>
    <property type="match status" value="1"/>
</dbReference>
<evidence type="ECO:0000256" key="4">
    <source>
        <dbReference type="ARBA" id="ARBA00022801"/>
    </source>
</evidence>
<dbReference type="Proteomes" id="UP000824088">
    <property type="component" value="Unassembled WGS sequence"/>
</dbReference>
<reference evidence="7" key="2">
    <citation type="journal article" date="2021" name="PeerJ">
        <title>Extensive microbial diversity within the chicken gut microbiome revealed by metagenomics and culture.</title>
        <authorList>
            <person name="Gilroy R."/>
            <person name="Ravi A."/>
            <person name="Getino M."/>
            <person name="Pursley I."/>
            <person name="Horton D.L."/>
            <person name="Alikhan N.F."/>
            <person name="Baker D."/>
            <person name="Gharbi K."/>
            <person name="Hall N."/>
            <person name="Watson M."/>
            <person name="Adriaenssens E.M."/>
            <person name="Foster-Nyarko E."/>
            <person name="Jarju S."/>
            <person name="Secka A."/>
            <person name="Antonio M."/>
            <person name="Oren A."/>
            <person name="Chaudhuri R.R."/>
            <person name="La Ragione R."/>
            <person name="Hildebrand F."/>
            <person name="Pallen M.J."/>
        </authorList>
    </citation>
    <scope>NUCLEOTIDE SEQUENCE</scope>
    <source>
        <strain evidence="7">1063</strain>
    </source>
</reference>
<keyword evidence="3 5" id="KW-0554">One-carbon metabolism</keyword>
<feature type="binding site" evidence="5">
    <location>
        <position position="147"/>
    </location>
    <ligand>
        <name>Zn(2+)</name>
        <dbReference type="ChEBI" id="CHEBI:29105"/>
    </ligand>
</feature>
<feature type="binding site" evidence="5">
    <location>
        <position position="76"/>
    </location>
    <ligand>
        <name>Zn(2+)</name>
        <dbReference type="ChEBI" id="CHEBI:29105"/>
    </ligand>
</feature>
<dbReference type="NCBIfam" id="NF006826">
    <property type="entry name" value="PRK09347.1-3"/>
    <property type="match status" value="1"/>
</dbReference>
<dbReference type="HAMAP" id="MF_00223">
    <property type="entry name" value="FolE"/>
    <property type="match status" value="1"/>
</dbReference>
<dbReference type="InterPro" id="IPR043134">
    <property type="entry name" value="GTP-CH-I_N"/>
</dbReference>
<evidence type="ECO:0000313" key="7">
    <source>
        <dbReference type="EMBL" id="HIU20967.1"/>
    </source>
</evidence>
<dbReference type="NCBIfam" id="TIGR00063">
    <property type="entry name" value="folE"/>
    <property type="match status" value="1"/>
</dbReference>
<comment type="pathway">
    <text evidence="2 5">Cofactor biosynthesis; 7,8-dihydroneopterin triphosphate biosynthesis; 7,8-dihydroneopterin triphosphate from GTP: step 1/1.</text>
</comment>
<keyword evidence="4 5" id="KW-0378">Hydrolase</keyword>
<dbReference type="PROSITE" id="PS00860">
    <property type="entry name" value="GTP_CYCLOHYDROL_1_2"/>
    <property type="match status" value="1"/>
</dbReference>
<dbReference type="InterPro" id="IPR043133">
    <property type="entry name" value="GTP-CH-I_C/QueF"/>
</dbReference>
<dbReference type="Pfam" id="PF01227">
    <property type="entry name" value="GTP_cyclohydroI"/>
    <property type="match status" value="1"/>
</dbReference>
<dbReference type="GO" id="GO:0003934">
    <property type="term" value="F:GTP cyclohydrolase I activity"/>
    <property type="evidence" value="ECO:0007669"/>
    <property type="project" value="UniProtKB-UniRule"/>
</dbReference>
<dbReference type="GO" id="GO:0008270">
    <property type="term" value="F:zinc ion binding"/>
    <property type="evidence" value="ECO:0007669"/>
    <property type="project" value="UniProtKB-UniRule"/>
</dbReference>
<dbReference type="GO" id="GO:0006729">
    <property type="term" value="P:tetrahydrobiopterin biosynthetic process"/>
    <property type="evidence" value="ECO:0007669"/>
    <property type="project" value="TreeGrafter"/>
</dbReference>
<dbReference type="PANTHER" id="PTHR11109:SF7">
    <property type="entry name" value="GTP CYCLOHYDROLASE 1"/>
    <property type="match status" value="1"/>
</dbReference>
<comment type="similarity">
    <text evidence="5">Belongs to the GTP cyclohydrolase I family.</text>
</comment>
<dbReference type="SUPFAM" id="SSF55620">
    <property type="entry name" value="Tetrahydrobiopterin biosynthesis enzymes-like"/>
    <property type="match status" value="1"/>
</dbReference>